<dbReference type="RefSeq" id="XP_014146543.1">
    <property type="nucleotide sequence ID" value="XM_014291068.1"/>
</dbReference>
<proteinExistence type="predicted"/>
<dbReference type="PANTHER" id="PTHR22974">
    <property type="entry name" value="MIXED LINEAGE PROTEIN KINASE"/>
    <property type="match status" value="1"/>
</dbReference>
<dbReference type="GeneID" id="25915304"/>
<dbReference type="InterPro" id="IPR011009">
    <property type="entry name" value="Kinase-like_dom_sf"/>
</dbReference>
<evidence type="ECO:0000313" key="6">
    <source>
        <dbReference type="EMBL" id="KNC72641.1"/>
    </source>
</evidence>
<evidence type="ECO:0000256" key="3">
    <source>
        <dbReference type="ARBA" id="ARBA00022741"/>
    </source>
</evidence>
<protein>
    <submittedName>
        <fullName evidence="6">Uncharacterized protein</fullName>
    </submittedName>
</protein>
<dbReference type="GO" id="GO:0007094">
    <property type="term" value="P:mitotic spindle assembly checkpoint signaling"/>
    <property type="evidence" value="ECO:0007669"/>
    <property type="project" value="TreeGrafter"/>
</dbReference>
<dbReference type="GO" id="GO:0007059">
    <property type="term" value="P:chromosome segregation"/>
    <property type="evidence" value="ECO:0007669"/>
    <property type="project" value="TreeGrafter"/>
</dbReference>
<dbReference type="STRING" id="667725.A0A0L0F7W7"/>
<feature type="non-terminal residue" evidence="6">
    <location>
        <position position="61"/>
    </location>
</feature>
<dbReference type="Proteomes" id="UP000054560">
    <property type="component" value="Unassembled WGS sequence"/>
</dbReference>
<dbReference type="GO" id="GO:0005634">
    <property type="term" value="C:nucleus"/>
    <property type="evidence" value="ECO:0007669"/>
    <property type="project" value="TreeGrafter"/>
</dbReference>
<dbReference type="GO" id="GO:0033316">
    <property type="term" value="P:meiotic spindle assembly checkpoint signaling"/>
    <property type="evidence" value="ECO:0007669"/>
    <property type="project" value="TreeGrafter"/>
</dbReference>
<dbReference type="GO" id="GO:0000776">
    <property type="term" value="C:kinetochore"/>
    <property type="evidence" value="ECO:0007669"/>
    <property type="project" value="TreeGrafter"/>
</dbReference>
<evidence type="ECO:0000313" key="7">
    <source>
        <dbReference type="Proteomes" id="UP000054560"/>
    </source>
</evidence>
<reference evidence="6 7" key="1">
    <citation type="submission" date="2011-02" db="EMBL/GenBank/DDBJ databases">
        <title>The Genome Sequence of Sphaeroforma arctica JP610.</title>
        <authorList>
            <consortium name="The Broad Institute Genome Sequencing Platform"/>
            <person name="Russ C."/>
            <person name="Cuomo C."/>
            <person name="Young S.K."/>
            <person name="Zeng Q."/>
            <person name="Gargeya S."/>
            <person name="Alvarado L."/>
            <person name="Berlin A."/>
            <person name="Chapman S.B."/>
            <person name="Chen Z."/>
            <person name="Freedman E."/>
            <person name="Gellesch M."/>
            <person name="Goldberg J."/>
            <person name="Griggs A."/>
            <person name="Gujja S."/>
            <person name="Heilman E."/>
            <person name="Heiman D."/>
            <person name="Howarth C."/>
            <person name="Mehta T."/>
            <person name="Neiman D."/>
            <person name="Pearson M."/>
            <person name="Roberts A."/>
            <person name="Saif S."/>
            <person name="Shea T."/>
            <person name="Shenoy N."/>
            <person name="Sisk P."/>
            <person name="Stolte C."/>
            <person name="Sykes S."/>
            <person name="White J."/>
            <person name="Yandava C."/>
            <person name="Burger G."/>
            <person name="Gray M.W."/>
            <person name="Holland P.W.H."/>
            <person name="King N."/>
            <person name="Lang F.B.F."/>
            <person name="Roger A.J."/>
            <person name="Ruiz-Trillo I."/>
            <person name="Haas B."/>
            <person name="Nusbaum C."/>
            <person name="Birren B."/>
        </authorList>
    </citation>
    <scope>NUCLEOTIDE SEQUENCE [LARGE SCALE GENOMIC DNA]</scope>
    <source>
        <strain evidence="6 7">JP610</strain>
    </source>
</reference>
<evidence type="ECO:0000256" key="4">
    <source>
        <dbReference type="ARBA" id="ARBA00022777"/>
    </source>
</evidence>
<keyword evidence="7" id="KW-1185">Reference proteome</keyword>
<organism evidence="6 7">
    <name type="scientific">Sphaeroforma arctica JP610</name>
    <dbReference type="NCBI Taxonomy" id="667725"/>
    <lineage>
        <taxon>Eukaryota</taxon>
        <taxon>Ichthyosporea</taxon>
        <taxon>Ichthyophonida</taxon>
        <taxon>Sphaeroforma</taxon>
    </lineage>
</organism>
<dbReference type="OrthoDB" id="20524at2759"/>
<dbReference type="GO" id="GO:0004712">
    <property type="term" value="F:protein serine/threonine/tyrosine kinase activity"/>
    <property type="evidence" value="ECO:0007669"/>
    <property type="project" value="TreeGrafter"/>
</dbReference>
<dbReference type="GO" id="GO:0034501">
    <property type="term" value="P:protein localization to kinetochore"/>
    <property type="evidence" value="ECO:0007669"/>
    <property type="project" value="TreeGrafter"/>
</dbReference>
<dbReference type="EMBL" id="KQ246717">
    <property type="protein sequence ID" value="KNC72641.1"/>
    <property type="molecule type" value="Genomic_DNA"/>
</dbReference>
<keyword evidence="4" id="KW-0418">Kinase</keyword>
<feature type="non-terminal residue" evidence="6">
    <location>
        <position position="1"/>
    </location>
</feature>
<evidence type="ECO:0000256" key="2">
    <source>
        <dbReference type="ARBA" id="ARBA00022679"/>
    </source>
</evidence>
<evidence type="ECO:0000256" key="5">
    <source>
        <dbReference type="ARBA" id="ARBA00022840"/>
    </source>
</evidence>
<gene>
    <name evidence="6" type="ORF">SARC_14800</name>
</gene>
<dbReference type="GO" id="GO:0004674">
    <property type="term" value="F:protein serine/threonine kinase activity"/>
    <property type="evidence" value="ECO:0007669"/>
    <property type="project" value="UniProtKB-KW"/>
</dbReference>
<keyword evidence="2" id="KW-0808">Transferase</keyword>
<name>A0A0L0F7W7_9EUKA</name>
<keyword evidence="3" id="KW-0547">Nucleotide-binding</keyword>
<dbReference type="SUPFAM" id="SSF56112">
    <property type="entry name" value="Protein kinase-like (PK-like)"/>
    <property type="match status" value="1"/>
</dbReference>
<accession>A0A0L0F7W7</accession>
<dbReference type="GO" id="GO:0005524">
    <property type="term" value="F:ATP binding"/>
    <property type="evidence" value="ECO:0007669"/>
    <property type="project" value="UniProtKB-KW"/>
</dbReference>
<keyword evidence="5" id="KW-0067">ATP-binding</keyword>
<dbReference type="AlphaFoldDB" id="A0A0L0F7W7"/>
<sequence length="61" mass="7228">GCDNIIRLYDSEVTPRYLFIIMENGEIDLAHMLRKYKGGKFDDENYLRLYWQQVGKAARAE</sequence>
<evidence type="ECO:0000256" key="1">
    <source>
        <dbReference type="ARBA" id="ARBA00022527"/>
    </source>
</evidence>
<dbReference type="PANTHER" id="PTHR22974:SF21">
    <property type="entry name" value="DUAL SPECIFICITY PROTEIN KINASE TTK"/>
    <property type="match status" value="1"/>
</dbReference>
<keyword evidence="1" id="KW-0723">Serine/threonine-protein kinase</keyword>